<sequence length="300" mass="32119">MGNSASSSSSTSEKIFTADTYALPPGCSKPILLDKHRFRRKVTSKSKNRNTATDTECECCNETCDCFGLNLNVTKKKFKSKTKSTTKVIIHPIGIQPQPTQQQLQLVNVSCPPPDNMIINVPLYSPVPANGHIVQPVQLDNNAARAPQPGDYNYSAPAAAVQFAPPPPPAGAPTATIPGPLTLPPARFLPPFQAGANYIVGGNLGGQLMMADANPLQLAGYQTPMMVPLGTRVMDVEVPAAAAPQKDLENRVLMLQFSDGTQRYLTSNGQHLRASDYLNRGAFWAPEVGGFVRFTGETAG</sequence>
<protein>
    <submittedName>
        <fullName evidence="1">Uncharacterized protein</fullName>
    </submittedName>
</protein>
<dbReference type="InParanoid" id="A0A4S2MQE1"/>
<organism evidence="1 2">
    <name type="scientific">Ascodesmis nigricans</name>
    <dbReference type="NCBI Taxonomy" id="341454"/>
    <lineage>
        <taxon>Eukaryota</taxon>
        <taxon>Fungi</taxon>
        <taxon>Dikarya</taxon>
        <taxon>Ascomycota</taxon>
        <taxon>Pezizomycotina</taxon>
        <taxon>Pezizomycetes</taxon>
        <taxon>Pezizales</taxon>
        <taxon>Ascodesmidaceae</taxon>
        <taxon>Ascodesmis</taxon>
    </lineage>
</organism>
<gene>
    <name evidence="1" type="ORF">EX30DRAFT_342324</name>
</gene>
<evidence type="ECO:0000313" key="2">
    <source>
        <dbReference type="Proteomes" id="UP000298138"/>
    </source>
</evidence>
<accession>A0A4S2MQE1</accession>
<dbReference type="AlphaFoldDB" id="A0A4S2MQE1"/>
<proteinExistence type="predicted"/>
<keyword evidence="2" id="KW-1185">Reference proteome</keyword>
<reference evidence="1 2" key="1">
    <citation type="submission" date="2019-04" db="EMBL/GenBank/DDBJ databases">
        <title>Comparative genomics and transcriptomics to analyze fruiting body development in filamentous ascomycetes.</title>
        <authorList>
            <consortium name="DOE Joint Genome Institute"/>
            <person name="Lutkenhaus R."/>
            <person name="Traeger S."/>
            <person name="Breuer J."/>
            <person name="Kuo A."/>
            <person name="Lipzen A."/>
            <person name="Pangilinan J."/>
            <person name="Dilworth D."/>
            <person name="Sandor L."/>
            <person name="Poggeler S."/>
            <person name="Barry K."/>
            <person name="Grigoriev I.V."/>
            <person name="Nowrousian M."/>
        </authorList>
    </citation>
    <scope>NUCLEOTIDE SEQUENCE [LARGE SCALE GENOMIC DNA]</scope>
    <source>
        <strain evidence="1 2">CBS 389.68</strain>
    </source>
</reference>
<dbReference type="Proteomes" id="UP000298138">
    <property type="component" value="Unassembled WGS sequence"/>
</dbReference>
<dbReference type="EMBL" id="ML220131">
    <property type="protein sequence ID" value="TGZ79441.1"/>
    <property type="molecule type" value="Genomic_DNA"/>
</dbReference>
<evidence type="ECO:0000313" key="1">
    <source>
        <dbReference type="EMBL" id="TGZ79441.1"/>
    </source>
</evidence>
<name>A0A4S2MQE1_9PEZI</name>